<dbReference type="EMBL" id="CP002355">
    <property type="protein sequence ID" value="ADR34008.1"/>
    <property type="molecule type" value="Genomic_DNA"/>
</dbReference>
<evidence type="ECO:0000313" key="2">
    <source>
        <dbReference type="EMBL" id="ADR34008.1"/>
    </source>
</evidence>
<keyword evidence="3" id="KW-1185">Reference proteome</keyword>
<dbReference type="AlphaFoldDB" id="E4TY88"/>
<dbReference type="Proteomes" id="UP000008721">
    <property type="component" value="Chromosome"/>
</dbReference>
<dbReference type="KEGG" id="sku:Sulku_1345"/>
<dbReference type="RefSeq" id="WP_013460205.1">
    <property type="nucleotide sequence ID" value="NC_014762.1"/>
</dbReference>
<feature type="transmembrane region" description="Helical" evidence="1">
    <location>
        <begin position="42"/>
        <end position="61"/>
    </location>
</feature>
<gene>
    <name evidence="2" type="ordered locus">Sulku_1345</name>
</gene>
<proteinExistence type="predicted"/>
<sequence>MSENEKCQNCNYTLSDEQLEKIATLVSQKLKQSFYLRVGEGVVNYFIVIASAIGGAVYLYLKSKGLINE</sequence>
<keyword evidence="1" id="KW-1133">Transmembrane helix</keyword>
<reference evidence="2 3" key="1">
    <citation type="journal article" date="2012" name="Stand. Genomic Sci.">
        <title>Complete genome sequence of the sulfur compounds oxidizing chemolithoautotroph Sulfuricurvum kujiense type strain (YK-1(T)).</title>
        <authorList>
            <person name="Han C."/>
            <person name="Kotsyurbenko O."/>
            <person name="Chertkov O."/>
            <person name="Held B."/>
            <person name="Lapidus A."/>
            <person name="Nolan M."/>
            <person name="Lucas S."/>
            <person name="Hammon N."/>
            <person name="Deshpande S."/>
            <person name="Cheng J.F."/>
            <person name="Tapia R."/>
            <person name="Goodwin L.A."/>
            <person name="Pitluck S."/>
            <person name="Liolios K."/>
            <person name="Pagani I."/>
            <person name="Ivanova N."/>
            <person name="Mavromatis K."/>
            <person name="Mikhailova N."/>
            <person name="Pati A."/>
            <person name="Chen A."/>
            <person name="Palaniappan K."/>
            <person name="Land M."/>
            <person name="Hauser L."/>
            <person name="Chang Y.J."/>
            <person name="Jeffries C.D."/>
            <person name="Brambilla E.M."/>
            <person name="Rohde M."/>
            <person name="Spring S."/>
            <person name="Sikorski J."/>
            <person name="Goker M."/>
            <person name="Woyke T."/>
            <person name="Bristow J."/>
            <person name="Eisen J.A."/>
            <person name="Markowitz V."/>
            <person name="Hugenholtz P."/>
            <person name="Kyrpides N.C."/>
            <person name="Klenk H.P."/>
            <person name="Detter J.C."/>
        </authorList>
    </citation>
    <scope>NUCLEOTIDE SEQUENCE [LARGE SCALE GENOMIC DNA]</scope>
    <source>
        <strain evidence="3">ATCC BAA-921 / DSM 16994 / JCM 11577 / YK-1</strain>
    </source>
</reference>
<organism evidence="2 3">
    <name type="scientific">Sulfuricurvum kujiense (strain ATCC BAA-921 / DSM 16994 / JCM 11577 / YK-1)</name>
    <dbReference type="NCBI Taxonomy" id="709032"/>
    <lineage>
        <taxon>Bacteria</taxon>
        <taxon>Pseudomonadati</taxon>
        <taxon>Campylobacterota</taxon>
        <taxon>Epsilonproteobacteria</taxon>
        <taxon>Campylobacterales</taxon>
        <taxon>Sulfurimonadaceae</taxon>
        <taxon>Sulfuricurvum</taxon>
    </lineage>
</organism>
<keyword evidence="1" id="KW-0812">Transmembrane</keyword>
<evidence type="ECO:0000313" key="3">
    <source>
        <dbReference type="Proteomes" id="UP000008721"/>
    </source>
</evidence>
<accession>E4TY88</accession>
<name>E4TY88_SULKY</name>
<protein>
    <submittedName>
        <fullName evidence="2">Uncharacterized protein</fullName>
    </submittedName>
</protein>
<keyword evidence="1" id="KW-0472">Membrane</keyword>
<dbReference type="HOGENOM" id="CLU_2774397_0_0_7"/>
<dbReference type="STRING" id="709032.Sulku_1345"/>
<evidence type="ECO:0000256" key="1">
    <source>
        <dbReference type="SAM" id="Phobius"/>
    </source>
</evidence>